<evidence type="ECO:0000313" key="4">
    <source>
        <dbReference type="EMBL" id="RAH99913.1"/>
    </source>
</evidence>
<keyword evidence="2" id="KW-0812">Transmembrane</keyword>
<feature type="transmembrane region" description="Helical" evidence="2">
    <location>
        <begin position="159"/>
        <end position="177"/>
    </location>
</feature>
<gene>
    <name evidence="4" type="ORF">DLJ53_19420</name>
</gene>
<feature type="transmembrane region" description="Helical" evidence="2">
    <location>
        <begin position="184"/>
        <end position="203"/>
    </location>
</feature>
<accession>A0A8B2NS17</accession>
<feature type="transmembrane region" description="Helical" evidence="2">
    <location>
        <begin position="56"/>
        <end position="78"/>
    </location>
</feature>
<evidence type="ECO:0000256" key="1">
    <source>
        <dbReference type="SAM" id="MobiDB-lite"/>
    </source>
</evidence>
<name>A0A8B2NS17_9HYPH</name>
<comment type="caution">
    <text evidence="4">The sequence shown here is derived from an EMBL/GenBank/DDBJ whole genome shotgun (WGS) entry which is preliminary data.</text>
</comment>
<evidence type="ECO:0000259" key="3">
    <source>
        <dbReference type="Pfam" id="PF07331"/>
    </source>
</evidence>
<feature type="transmembrane region" description="Helical" evidence="2">
    <location>
        <begin position="98"/>
        <end position="120"/>
    </location>
</feature>
<dbReference type="EMBL" id="QHHQ01000004">
    <property type="protein sequence ID" value="RAH99913.1"/>
    <property type="molecule type" value="Genomic_DNA"/>
</dbReference>
<feature type="region of interest" description="Disordered" evidence="1">
    <location>
        <begin position="1"/>
        <end position="45"/>
    </location>
</feature>
<sequence>MRIGRRRPSPQPLARSARSRGQRPTTPVRPPPGRSARRSAGDTIHDRNHPAVTMQFLASLLARALVPLGLAVFAVIYFDQAGKIRSLYNIGPVGPSDYPKLLAVALGLALVAVVVTDASSRRRKDEVRTAPVDWGGLAAAGLVIVASALYVALFRTTGFLISTGLYALALLAIFSRLTLRPVRAIVQAAVLVGLVYFLFGVLFDVRLPESPSVDALLSRIEALVSGPDAAPPAAGTGAASGTPAKGDAR</sequence>
<reference evidence="4 5" key="1">
    <citation type="submission" date="2018-05" db="EMBL/GenBank/DDBJ databases">
        <title>Acuticoccus sediminis sp. nov., isolated from deep-sea sediment of Indian Ocean.</title>
        <authorList>
            <person name="Liu X."/>
            <person name="Lai Q."/>
            <person name="Du Y."/>
            <person name="Sun F."/>
            <person name="Zhang X."/>
            <person name="Wang S."/>
            <person name="Shao Z."/>
        </authorList>
    </citation>
    <scope>NUCLEOTIDE SEQUENCE [LARGE SCALE GENOMIC DNA]</scope>
    <source>
        <strain evidence="4 5">PTG4-2</strain>
    </source>
</reference>
<feature type="region of interest" description="Disordered" evidence="1">
    <location>
        <begin position="228"/>
        <end position="249"/>
    </location>
</feature>
<feature type="transmembrane region" description="Helical" evidence="2">
    <location>
        <begin position="132"/>
        <end position="153"/>
    </location>
</feature>
<proteinExistence type="predicted"/>
<organism evidence="4 5">
    <name type="scientific">Acuticoccus sediminis</name>
    <dbReference type="NCBI Taxonomy" id="2184697"/>
    <lineage>
        <taxon>Bacteria</taxon>
        <taxon>Pseudomonadati</taxon>
        <taxon>Pseudomonadota</taxon>
        <taxon>Alphaproteobacteria</taxon>
        <taxon>Hyphomicrobiales</taxon>
        <taxon>Amorphaceae</taxon>
        <taxon>Acuticoccus</taxon>
    </lineage>
</organism>
<keyword evidence="5" id="KW-1185">Reference proteome</keyword>
<feature type="domain" description="DUF1468" evidence="3">
    <location>
        <begin position="66"/>
        <end position="208"/>
    </location>
</feature>
<evidence type="ECO:0000313" key="5">
    <source>
        <dbReference type="Proteomes" id="UP000249590"/>
    </source>
</evidence>
<keyword evidence="2" id="KW-0472">Membrane</keyword>
<keyword evidence="2" id="KW-1133">Transmembrane helix</keyword>
<dbReference type="Proteomes" id="UP000249590">
    <property type="component" value="Unassembled WGS sequence"/>
</dbReference>
<dbReference type="AlphaFoldDB" id="A0A8B2NS17"/>
<dbReference type="Pfam" id="PF07331">
    <property type="entry name" value="TctB"/>
    <property type="match status" value="1"/>
</dbReference>
<dbReference type="InterPro" id="IPR009936">
    <property type="entry name" value="DUF1468"/>
</dbReference>
<evidence type="ECO:0000256" key="2">
    <source>
        <dbReference type="SAM" id="Phobius"/>
    </source>
</evidence>
<protein>
    <recommendedName>
        <fullName evidence="3">DUF1468 domain-containing protein</fullName>
    </recommendedName>
</protein>